<name>A0A1H7A1P1_9DEIO</name>
<dbReference type="SUPFAM" id="SSF69318">
    <property type="entry name" value="Integrin alpha N-terminal domain"/>
    <property type="match status" value="1"/>
</dbReference>
<dbReference type="STRING" id="856736.SAMN04488058_11186"/>
<keyword evidence="1" id="KW-0732">Signal</keyword>
<accession>A0A1H7A1P1</accession>
<evidence type="ECO:0000313" key="3">
    <source>
        <dbReference type="Proteomes" id="UP000199223"/>
    </source>
</evidence>
<gene>
    <name evidence="2" type="ORF">SAMN04488058_11186</name>
</gene>
<dbReference type="EMBL" id="FNZA01000011">
    <property type="protein sequence ID" value="SEJ59609.1"/>
    <property type="molecule type" value="Genomic_DNA"/>
</dbReference>
<dbReference type="OrthoDB" id="71924at2"/>
<dbReference type="RefSeq" id="WP_092264887.1">
    <property type="nucleotide sequence ID" value="NZ_FNZA01000011.1"/>
</dbReference>
<dbReference type="InterPro" id="IPR028994">
    <property type="entry name" value="Integrin_alpha_N"/>
</dbReference>
<evidence type="ECO:0008006" key="4">
    <source>
        <dbReference type="Google" id="ProtNLM"/>
    </source>
</evidence>
<reference evidence="3" key="1">
    <citation type="submission" date="2016-10" db="EMBL/GenBank/DDBJ databases">
        <authorList>
            <person name="Varghese N."/>
            <person name="Submissions S."/>
        </authorList>
    </citation>
    <scope>NUCLEOTIDE SEQUENCE [LARGE SCALE GENOMIC DNA]</scope>
    <source>
        <strain evidence="3">CGMCC 1.10218</strain>
    </source>
</reference>
<sequence length="270" mass="28987">MTARRLTLSFLATGLLGVLALAAPASEGGDYRADSLSGSRLEVWQGGQVRLTLDLKRAFPAAVVAPADLGLGDATSLRVVRVADFDGDGSQDALVAVSFGGNAVPEAYTFATYAGGQLGFTKSFSFWGEVGFEPGGRVVTLTEETGQDALRRRYAYERGQLVTLKSESVPGLKASPQWLASSFDPARSTLAADLNGDGVREILRCEVWDRWSALTCGVQDRQGRDLLPANLGCLRFGVLATRTRGYQDLVCDSRLVGRWNGQRYVFPDGP</sequence>
<dbReference type="Proteomes" id="UP000199223">
    <property type="component" value="Unassembled WGS sequence"/>
</dbReference>
<proteinExistence type="predicted"/>
<keyword evidence="3" id="KW-1185">Reference proteome</keyword>
<protein>
    <recommendedName>
        <fullName evidence="4">Repeat domain-containing protein</fullName>
    </recommendedName>
</protein>
<dbReference type="AlphaFoldDB" id="A0A1H7A1P1"/>
<feature type="chain" id="PRO_5011605023" description="Repeat domain-containing protein" evidence="1">
    <location>
        <begin position="26"/>
        <end position="270"/>
    </location>
</feature>
<organism evidence="2 3">
    <name type="scientific">Deinococcus reticulitermitis</name>
    <dbReference type="NCBI Taxonomy" id="856736"/>
    <lineage>
        <taxon>Bacteria</taxon>
        <taxon>Thermotogati</taxon>
        <taxon>Deinococcota</taxon>
        <taxon>Deinococci</taxon>
        <taxon>Deinococcales</taxon>
        <taxon>Deinococcaceae</taxon>
        <taxon>Deinococcus</taxon>
    </lineage>
</organism>
<evidence type="ECO:0000313" key="2">
    <source>
        <dbReference type="EMBL" id="SEJ59609.1"/>
    </source>
</evidence>
<evidence type="ECO:0000256" key="1">
    <source>
        <dbReference type="SAM" id="SignalP"/>
    </source>
</evidence>
<feature type="signal peptide" evidence="1">
    <location>
        <begin position="1"/>
        <end position="25"/>
    </location>
</feature>